<name>A0AAV1I2W9_9CHLO</name>
<reference evidence="2 3" key="1">
    <citation type="submission" date="2023-10" db="EMBL/GenBank/DDBJ databases">
        <authorList>
            <person name="Maclean D."/>
            <person name="Macfadyen A."/>
        </authorList>
    </citation>
    <scope>NUCLEOTIDE SEQUENCE [LARGE SCALE GENOMIC DNA]</scope>
</reference>
<protein>
    <submittedName>
        <fullName evidence="2">Uncharacterized protein</fullName>
    </submittedName>
</protein>
<evidence type="ECO:0000313" key="3">
    <source>
        <dbReference type="Proteomes" id="UP001314263"/>
    </source>
</evidence>
<dbReference type="Proteomes" id="UP001314263">
    <property type="component" value="Unassembled WGS sequence"/>
</dbReference>
<evidence type="ECO:0000256" key="1">
    <source>
        <dbReference type="SAM" id="SignalP"/>
    </source>
</evidence>
<dbReference type="AlphaFoldDB" id="A0AAV1I2W9"/>
<accession>A0AAV1I2W9</accession>
<proteinExistence type="predicted"/>
<feature type="signal peptide" evidence="1">
    <location>
        <begin position="1"/>
        <end position="27"/>
    </location>
</feature>
<gene>
    <name evidence="2" type="ORF">CVIRNUC_003383</name>
</gene>
<comment type="caution">
    <text evidence="2">The sequence shown here is derived from an EMBL/GenBank/DDBJ whole genome shotgun (WGS) entry which is preliminary data.</text>
</comment>
<keyword evidence="3" id="KW-1185">Reference proteome</keyword>
<feature type="chain" id="PRO_5043538952" evidence="1">
    <location>
        <begin position="28"/>
        <end position="315"/>
    </location>
</feature>
<keyword evidence="1" id="KW-0732">Signal</keyword>
<organism evidence="2 3">
    <name type="scientific">Coccomyxa viridis</name>
    <dbReference type="NCBI Taxonomy" id="1274662"/>
    <lineage>
        <taxon>Eukaryota</taxon>
        <taxon>Viridiplantae</taxon>
        <taxon>Chlorophyta</taxon>
        <taxon>core chlorophytes</taxon>
        <taxon>Trebouxiophyceae</taxon>
        <taxon>Trebouxiophyceae incertae sedis</taxon>
        <taxon>Coccomyxaceae</taxon>
        <taxon>Coccomyxa</taxon>
    </lineage>
</organism>
<evidence type="ECO:0000313" key="2">
    <source>
        <dbReference type="EMBL" id="CAK0766675.1"/>
    </source>
</evidence>
<sequence>MTRSLLLCAAIVIAIVCALQALRLVQAREHFDSPGIWTSSQSVEPEADICVIAYTLPNYSGLATCVRQGQYIDPTDISKLSAMRSLRVPQGVLLQMFGFSGESFTVNTESGLPDWTPQWPIAEIMIDRSALIGSLPVDFPTGLGAGAILVYLIASRRQDKLRSRNEALLYRLQSLNYITKVTHPNLYLEPDIIDFFADNIDMRTYAEDSFDRALVLSDSFARLKRDVEIGTEMCQRDIDTADGLRRAVLNHFYEIDFNLPNSRAIQNKLYSAVSRLEDLLLDLMEEMQQKCSGERRRLQVTPPLSADAYIDGVLY</sequence>
<dbReference type="EMBL" id="CAUYUE010000004">
    <property type="protein sequence ID" value="CAK0766675.1"/>
    <property type="molecule type" value="Genomic_DNA"/>
</dbReference>